<dbReference type="RefSeq" id="WP_007284333.1">
    <property type="nucleotide sequence ID" value="NZ_BASM01000031.1"/>
</dbReference>
<gene>
    <name evidence="2" type="ORF">NBRC3257_2570</name>
</gene>
<evidence type="ECO:0000256" key="1">
    <source>
        <dbReference type="SAM" id="MobiDB-lite"/>
    </source>
</evidence>
<feature type="region of interest" description="Disordered" evidence="1">
    <location>
        <begin position="87"/>
        <end position="111"/>
    </location>
</feature>
<comment type="caution">
    <text evidence="2">The sequence shown here is derived from an EMBL/GenBank/DDBJ whole genome shotgun (WGS) entry which is preliminary data.</text>
</comment>
<proteinExistence type="predicted"/>
<evidence type="ECO:0000313" key="2">
    <source>
        <dbReference type="EMBL" id="GAD27571.1"/>
    </source>
</evidence>
<dbReference type="Proteomes" id="UP000018209">
    <property type="component" value="Unassembled WGS sequence"/>
</dbReference>
<sequence>MVGAVNAFKSIKGLTVLELKIAVDETHPHQSLDTCIALVSMIEGLLDGQNDLGDLTEEGIFGLSLQLRAVVTAMSVIRDAVEAKIHGEDKPNERAVTPRLTEPKGRRSAAA</sequence>
<evidence type="ECO:0000313" key="3">
    <source>
        <dbReference type="Proteomes" id="UP000018209"/>
    </source>
</evidence>
<keyword evidence="3" id="KW-1185">Reference proteome</keyword>
<reference evidence="2 3" key="1">
    <citation type="submission" date="2013-08" db="EMBL/GenBank/DDBJ databases">
        <title>Gluconobacter thailandicus NBRC 3257 whole genome sequence.</title>
        <authorList>
            <person name="Matsutani M."/>
            <person name="Yakushi T."/>
            <person name="Matsushita K."/>
        </authorList>
    </citation>
    <scope>NUCLEOTIDE SEQUENCE [LARGE SCALE GENOMIC DNA]</scope>
    <source>
        <strain evidence="2 3">NBRC 3257</strain>
    </source>
</reference>
<accession>A0ABQ0IZD5</accession>
<protein>
    <submittedName>
        <fullName evidence="2">Uncharacterized protein</fullName>
    </submittedName>
</protein>
<name>A0ABQ0IZD5_GLUTH</name>
<dbReference type="EMBL" id="BASM01000031">
    <property type="protein sequence ID" value="GAD27571.1"/>
    <property type="molecule type" value="Genomic_DNA"/>
</dbReference>
<organism evidence="2 3">
    <name type="scientific">Gluconobacter thailandicus NBRC 3257</name>
    <dbReference type="NCBI Taxonomy" id="1381097"/>
    <lineage>
        <taxon>Bacteria</taxon>
        <taxon>Pseudomonadati</taxon>
        <taxon>Pseudomonadota</taxon>
        <taxon>Alphaproteobacteria</taxon>
        <taxon>Acetobacterales</taxon>
        <taxon>Acetobacteraceae</taxon>
        <taxon>Gluconobacter</taxon>
    </lineage>
</organism>